<proteinExistence type="predicted"/>
<feature type="compositionally biased region" description="Polar residues" evidence="1">
    <location>
        <begin position="214"/>
        <end position="223"/>
    </location>
</feature>
<feature type="compositionally biased region" description="Basic and acidic residues" evidence="1">
    <location>
        <begin position="191"/>
        <end position="204"/>
    </location>
</feature>
<dbReference type="GeneID" id="14375960"/>
<feature type="region of interest" description="Disordered" evidence="1">
    <location>
        <begin position="178"/>
        <end position="223"/>
    </location>
</feature>
<dbReference type="KEGG" id="hru:Halru_0653"/>
<accession>L0I6Y2</accession>
<sequence>MGLSGNPSRRGLLVAGVTATVGLAGCIGGPEPFTSLEVDVSAPFASEPPVSVPLRVTVHVQNVDSPDVALRTVELVAYDADLTELAAEPLGDFDWAGADEANRTRDERGGQFVSTTVYSADWDVETSLAVDAVPEWVTVRVGAVWFGDEPADEASAPAGIVSASTPPPLFSAHVARYAGSRPPPETVEPGDFTRDRVETGRDVEEPVLPPASAGATNGSASDG</sequence>
<protein>
    <submittedName>
        <fullName evidence="2">Uncharacterized protein</fullName>
    </submittedName>
</protein>
<dbReference type="EMBL" id="CP003050">
    <property type="protein sequence ID" value="AGB15280.1"/>
    <property type="molecule type" value="Genomic_DNA"/>
</dbReference>
<dbReference type="RefSeq" id="WP_015299960.1">
    <property type="nucleotide sequence ID" value="NC_019964.1"/>
</dbReference>
<dbReference type="HOGENOM" id="CLU_1237898_0_0_2"/>
<keyword evidence="3" id="KW-1185">Reference proteome</keyword>
<organism evidence="2 3">
    <name type="scientific">Halovivax ruber (strain DSM 18193 / JCM 13892 / XH-70)</name>
    <dbReference type="NCBI Taxonomy" id="797302"/>
    <lineage>
        <taxon>Archaea</taxon>
        <taxon>Methanobacteriati</taxon>
        <taxon>Methanobacteriota</taxon>
        <taxon>Stenosarchaea group</taxon>
        <taxon>Halobacteria</taxon>
        <taxon>Halobacteriales</taxon>
        <taxon>Natrialbaceae</taxon>
        <taxon>Halovivax</taxon>
    </lineage>
</organism>
<dbReference type="AlphaFoldDB" id="L0I6Y2"/>
<evidence type="ECO:0000313" key="3">
    <source>
        <dbReference type="Proteomes" id="UP000010846"/>
    </source>
</evidence>
<dbReference type="STRING" id="797302.Halru_0653"/>
<name>L0I6Y2_HALRX</name>
<dbReference type="eggNOG" id="ENOG502N5JS">
    <property type="taxonomic scope" value="Archaea"/>
</dbReference>
<reference evidence="2" key="1">
    <citation type="submission" date="2011-09" db="EMBL/GenBank/DDBJ databases">
        <title>Complete sequence of Halovivax ruber XH-70.</title>
        <authorList>
            <consortium name="US DOE Joint Genome Institute"/>
            <person name="Lucas S."/>
            <person name="Han J."/>
            <person name="Lapidus A."/>
            <person name="Cheng J.-F."/>
            <person name="Goodwin L."/>
            <person name="Pitluck S."/>
            <person name="Peters L."/>
            <person name="Mikhailova N."/>
            <person name="Davenport K."/>
            <person name="Detter J.C."/>
            <person name="Han C."/>
            <person name="Tapia R."/>
            <person name="Land M."/>
            <person name="Hauser L."/>
            <person name="Kyrpides N."/>
            <person name="Ivanova N."/>
            <person name="Pagani I."/>
            <person name="Sproer C."/>
            <person name="Anderson I."/>
            <person name="Woyke T."/>
        </authorList>
    </citation>
    <scope>NUCLEOTIDE SEQUENCE</scope>
    <source>
        <strain evidence="2">XH-70</strain>
    </source>
</reference>
<gene>
    <name evidence="2" type="ordered locus">Halru_0653</name>
</gene>
<dbReference type="OrthoDB" id="57385at1644060"/>
<dbReference type="Proteomes" id="UP000010846">
    <property type="component" value="Chromosome"/>
</dbReference>
<evidence type="ECO:0000256" key="1">
    <source>
        <dbReference type="SAM" id="MobiDB-lite"/>
    </source>
</evidence>
<evidence type="ECO:0000313" key="2">
    <source>
        <dbReference type="EMBL" id="AGB15280.1"/>
    </source>
</evidence>